<accession>A0A1I7H579</accession>
<evidence type="ECO:0000313" key="3">
    <source>
        <dbReference type="Proteomes" id="UP000242496"/>
    </source>
</evidence>
<dbReference type="OrthoDB" id="6574458at2"/>
<sequence>MMICHSRTPEKIMSKAKMQLNRFKQGERISRKVKCTGKQKGAYSTLKINVGAFWRLLSRDAGKNWELMTHERYNKEILK</sequence>
<reference evidence="3" key="1">
    <citation type="submission" date="2016-10" db="EMBL/GenBank/DDBJ databases">
        <authorList>
            <person name="Varghese N."/>
            <person name="Submissions S."/>
        </authorList>
    </citation>
    <scope>NUCLEOTIDE SEQUENCE [LARGE SCALE GENOMIC DNA]</scope>
    <source>
        <strain evidence="3">DSM 18168</strain>
    </source>
</reference>
<dbReference type="STRING" id="351659.SAMN05421784_11167"/>
<dbReference type="AlphaFoldDB" id="A0A1I7H579"/>
<keyword evidence="3" id="KW-1185">Reference proteome</keyword>
<proteinExistence type="predicted"/>
<organism evidence="2 3">
    <name type="scientific">Xenorhabdus koppenhoeferi</name>
    <dbReference type="NCBI Taxonomy" id="351659"/>
    <lineage>
        <taxon>Bacteria</taxon>
        <taxon>Pseudomonadati</taxon>
        <taxon>Pseudomonadota</taxon>
        <taxon>Gammaproteobacteria</taxon>
        <taxon>Enterobacterales</taxon>
        <taxon>Morganellaceae</taxon>
        <taxon>Xenorhabdus</taxon>
    </lineage>
</organism>
<feature type="domain" description="ParE-like toxin" evidence="1">
    <location>
        <begin position="11"/>
        <end position="75"/>
    </location>
</feature>
<dbReference type="InterPro" id="IPR056925">
    <property type="entry name" value="ParE-like"/>
</dbReference>
<dbReference type="Proteomes" id="UP000242496">
    <property type="component" value="Unassembled WGS sequence"/>
</dbReference>
<evidence type="ECO:0000259" key="1">
    <source>
        <dbReference type="Pfam" id="PF24732"/>
    </source>
</evidence>
<dbReference type="RefSeq" id="WP_041982757.1">
    <property type="nucleotide sequence ID" value="NZ_CAWRBG010000037.1"/>
</dbReference>
<evidence type="ECO:0000313" key="2">
    <source>
        <dbReference type="EMBL" id="SFU55822.1"/>
    </source>
</evidence>
<dbReference type="EMBL" id="FPBJ01000011">
    <property type="protein sequence ID" value="SFU55822.1"/>
    <property type="molecule type" value="Genomic_DNA"/>
</dbReference>
<gene>
    <name evidence="2" type="ORF">SAMN05421784_11167</name>
</gene>
<protein>
    <recommendedName>
        <fullName evidence="1">ParE-like toxin domain-containing protein</fullName>
    </recommendedName>
</protein>
<dbReference type="Pfam" id="PF24732">
    <property type="entry name" value="ParE_like"/>
    <property type="match status" value="1"/>
</dbReference>
<name>A0A1I7H579_9GAMM</name>